<dbReference type="RefSeq" id="XP_016626058.1">
    <property type="nucleotide sequence ID" value="XM_016782810.1"/>
</dbReference>
<evidence type="ECO:0000313" key="4">
    <source>
        <dbReference type="EMBL" id="KIX91935.1"/>
    </source>
</evidence>
<dbReference type="Proteomes" id="UP000053411">
    <property type="component" value="Unassembled WGS sequence"/>
</dbReference>
<proteinExistence type="predicted"/>
<dbReference type="EMBL" id="KN848115">
    <property type="protein sequence ID" value="KIX91935.1"/>
    <property type="molecule type" value="Genomic_DNA"/>
</dbReference>
<evidence type="ECO:0000256" key="1">
    <source>
        <dbReference type="SAM" id="Coils"/>
    </source>
</evidence>
<feature type="signal peptide" evidence="2">
    <location>
        <begin position="1"/>
        <end position="26"/>
    </location>
</feature>
<dbReference type="Pfam" id="PF17111">
    <property type="entry name" value="PigL_N"/>
    <property type="match status" value="1"/>
</dbReference>
<dbReference type="VEuPathDB" id="FungiDB:Z520_12324"/>
<organism evidence="4 5">
    <name type="scientific">Fonsecaea multimorphosa CBS 102226</name>
    <dbReference type="NCBI Taxonomy" id="1442371"/>
    <lineage>
        <taxon>Eukaryota</taxon>
        <taxon>Fungi</taxon>
        <taxon>Dikarya</taxon>
        <taxon>Ascomycota</taxon>
        <taxon>Pezizomycotina</taxon>
        <taxon>Eurotiomycetes</taxon>
        <taxon>Chaetothyriomycetidae</taxon>
        <taxon>Chaetothyriales</taxon>
        <taxon>Herpotrichiellaceae</taxon>
        <taxon>Fonsecaea</taxon>
    </lineage>
</organism>
<dbReference type="GeneID" id="27718070"/>
<evidence type="ECO:0000259" key="3">
    <source>
        <dbReference type="Pfam" id="PF17111"/>
    </source>
</evidence>
<gene>
    <name evidence="4" type="ORF">Z520_12324</name>
</gene>
<keyword evidence="2" id="KW-0732">Signal</keyword>
<name>A0A0D2GR19_9EURO</name>
<protein>
    <recommendedName>
        <fullName evidence="3">Azaphilone pigments biosynthesis cluster protein L N-terminal domain-containing protein</fullName>
    </recommendedName>
</protein>
<dbReference type="InterPro" id="IPR031348">
    <property type="entry name" value="PigL_N"/>
</dbReference>
<evidence type="ECO:0000256" key="2">
    <source>
        <dbReference type="SAM" id="SignalP"/>
    </source>
</evidence>
<reference evidence="4 5" key="1">
    <citation type="submission" date="2015-01" db="EMBL/GenBank/DDBJ databases">
        <title>The Genome Sequence of Fonsecaea multimorphosa CBS 102226.</title>
        <authorList>
            <consortium name="The Broad Institute Genomics Platform"/>
            <person name="Cuomo C."/>
            <person name="de Hoog S."/>
            <person name="Gorbushina A."/>
            <person name="Stielow B."/>
            <person name="Teixiera M."/>
            <person name="Abouelleil A."/>
            <person name="Chapman S.B."/>
            <person name="Priest M."/>
            <person name="Young S.K."/>
            <person name="Wortman J."/>
            <person name="Nusbaum C."/>
            <person name="Birren B."/>
        </authorList>
    </citation>
    <scope>NUCLEOTIDE SEQUENCE [LARGE SCALE GENOMIC DNA]</scope>
    <source>
        <strain evidence="4 5">CBS 102226</strain>
    </source>
</reference>
<sequence>MADPISLSSGLLALALFALQSSRTLYQEIRAFQNQGKAVRVLKDELEALENVLKVLHETLNNEEVDLKGLELPLLRCGNACKDFQVLVAKLTKGSSSGNASWRDWAKLKYMGDDITGFKDMLAGYKSTITFNGQVQRV</sequence>
<evidence type="ECO:0000313" key="5">
    <source>
        <dbReference type="Proteomes" id="UP000053411"/>
    </source>
</evidence>
<keyword evidence="1" id="KW-0175">Coiled coil</keyword>
<accession>A0A0D2GR19</accession>
<feature type="chain" id="PRO_5002242792" description="Azaphilone pigments biosynthesis cluster protein L N-terminal domain-containing protein" evidence="2">
    <location>
        <begin position="27"/>
        <end position="138"/>
    </location>
</feature>
<feature type="domain" description="Azaphilone pigments biosynthesis cluster protein L N-terminal" evidence="3">
    <location>
        <begin position="2"/>
        <end position="130"/>
    </location>
</feature>
<dbReference type="AlphaFoldDB" id="A0A0D2GR19"/>
<dbReference type="OrthoDB" id="5068804at2759"/>
<keyword evidence="5" id="KW-1185">Reference proteome</keyword>
<feature type="coiled-coil region" evidence="1">
    <location>
        <begin position="32"/>
        <end position="66"/>
    </location>
</feature>